<keyword evidence="1" id="KW-0808">Transferase</keyword>
<dbReference type="Pfam" id="PF04488">
    <property type="entry name" value="Gly_transf_sug"/>
    <property type="match status" value="1"/>
</dbReference>
<dbReference type="EMBL" id="CAXAMM010041968">
    <property type="protein sequence ID" value="CAK9102124.1"/>
    <property type="molecule type" value="Genomic_DNA"/>
</dbReference>
<name>A0ABP0RQ08_9DINO</name>
<dbReference type="InterPro" id="IPR007577">
    <property type="entry name" value="GlycoTrfase_DXD_sugar-bd_CS"/>
</dbReference>
<feature type="region of interest" description="Disordered" evidence="2">
    <location>
        <begin position="854"/>
        <end position="882"/>
    </location>
</feature>
<gene>
    <name evidence="3" type="ORF">SCF082_LOCUS47736</name>
</gene>
<feature type="compositionally biased region" description="Basic residues" evidence="2">
    <location>
        <begin position="863"/>
        <end position="882"/>
    </location>
</feature>
<evidence type="ECO:0000313" key="3">
    <source>
        <dbReference type="EMBL" id="CAK9102124.1"/>
    </source>
</evidence>
<evidence type="ECO:0000256" key="2">
    <source>
        <dbReference type="SAM" id="MobiDB-lite"/>
    </source>
</evidence>
<sequence>MPLQSLLLADSTAFGWLPAGPMRQRGSGTVMREGGLVACISCGASLVKRGGSGLSILCLVKEAALQAHPDFAQVPPDTRVCVRAVRAERSVPNREYEALAVGRKDWSVLEAGPCIMDVCAQRYGTGKKPLHFLEREAEEAMTEVWQAAVQGFPPRSEQTVDILLRCGWNCEASLLPVENFAAGQLIRCETWKDFMREALTQVLERPPFSDVARWLPSPPAVLYQTYKEDHAPARSMCERHASGLTRCFVNDAECRADVAALGGQWLLDKYDSYQRGSHRCDMWRYIRLCRNGGNYVDIKMALSQPWETTLATILAEANATPEGRNCARKCQQAGKVVGDADLGSTPYVILSIGANGEHIYQGNIWHVSQSHPLLVYALQEVLRTEEKQLKKRYLLFCEQLWKALSKDLEQAPKPGWNYSQTWGPVYLFRETLRKGFGKRGKQWEDAAGVSMPVDGHFMEMAGGKGVYAATRAWNWSHGFEEVGMQAVLTGQAFQKGAPVGRRQAQEPRATAAAGSGERVPGGEVRTTAAGEEAPEELTQGKFQGILAAAAQPWYDGLTEAETATFVGMGLRLSQRQDGWLSCRFCRNRKRQAFCFQGTDQVRAHFENHQLGDESEQRVGSERTAKEEAATEEALGVWASYAPPWAREDARTRVTAEREVLPRPTPAELLLTTLLRLEGPRGETWTYSASPCGTGAEVAFLRKVAACVAPSVAADIEAFRAALLAVPSVPPRLQEVGACENKFGNDWVALTGRAQVESQLVEAGDCRVRTADGASKSLSITAYSSAVVKLLLQGLEKQLEAVSATASQRQAVVRGVAVHLNGVWMGGRMSCRVLVSEDGLRLKYSLDPYTRAKQYMGQNDDRSARRKAMSKPAGKSHRAYSYF</sequence>
<reference evidence="3 4" key="1">
    <citation type="submission" date="2024-02" db="EMBL/GenBank/DDBJ databases">
        <authorList>
            <person name="Chen Y."/>
            <person name="Shah S."/>
            <person name="Dougan E. K."/>
            <person name="Thang M."/>
            <person name="Chan C."/>
        </authorList>
    </citation>
    <scope>NUCLEOTIDE SEQUENCE [LARGE SCALE GENOMIC DNA]</scope>
</reference>
<accession>A0ABP0RQ08</accession>
<comment type="caution">
    <text evidence="3">The sequence shown here is derived from an EMBL/GenBank/DDBJ whole genome shotgun (WGS) entry which is preliminary data.</text>
</comment>
<evidence type="ECO:0000256" key="1">
    <source>
        <dbReference type="ARBA" id="ARBA00022679"/>
    </source>
</evidence>
<protein>
    <submittedName>
        <fullName evidence="3">Uncharacterized protein</fullName>
    </submittedName>
</protein>
<keyword evidence="4" id="KW-1185">Reference proteome</keyword>
<dbReference type="PANTHER" id="PTHR32385">
    <property type="entry name" value="MANNOSYL PHOSPHORYLINOSITOL CERAMIDE SYNTHASE"/>
    <property type="match status" value="1"/>
</dbReference>
<organism evidence="3 4">
    <name type="scientific">Durusdinium trenchii</name>
    <dbReference type="NCBI Taxonomy" id="1381693"/>
    <lineage>
        <taxon>Eukaryota</taxon>
        <taxon>Sar</taxon>
        <taxon>Alveolata</taxon>
        <taxon>Dinophyceae</taxon>
        <taxon>Suessiales</taxon>
        <taxon>Symbiodiniaceae</taxon>
        <taxon>Durusdinium</taxon>
    </lineage>
</organism>
<feature type="region of interest" description="Disordered" evidence="2">
    <location>
        <begin position="497"/>
        <end position="532"/>
    </location>
</feature>
<proteinExistence type="predicted"/>
<dbReference type="InterPro" id="IPR051706">
    <property type="entry name" value="Glycosyltransferase_domain"/>
</dbReference>
<dbReference type="Proteomes" id="UP001642464">
    <property type="component" value="Unassembled WGS sequence"/>
</dbReference>
<evidence type="ECO:0000313" key="4">
    <source>
        <dbReference type="Proteomes" id="UP001642464"/>
    </source>
</evidence>
<dbReference type="PANTHER" id="PTHR32385:SF15">
    <property type="entry name" value="INOSITOL PHOSPHOCERAMIDE MANNOSYLTRANSFERASE 1"/>
    <property type="match status" value="1"/>
</dbReference>